<name>A0ABT2W9C5_9FLAO</name>
<dbReference type="PANTHER" id="PTHR46268:SF6">
    <property type="entry name" value="UNIVERSAL STRESS PROTEIN UP12"/>
    <property type="match status" value="1"/>
</dbReference>
<dbReference type="Pfam" id="PF00582">
    <property type="entry name" value="Usp"/>
    <property type="match status" value="1"/>
</dbReference>
<proteinExistence type="inferred from homology"/>
<evidence type="ECO:0000259" key="3">
    <source>
        <dbReference type="Pfam" id="PF00582"/>
    </source>
</evidence>
<comment type="subcellular location">
    <subcellularLocation>
        <location evidence="2">Cytoplasm</location>
    </subcellularLocation>
</comment>
<keyword evidence="2" id="KW-0963">Cytoplasm</keyword>
<dbReference type="PRINTS" id="PR01438">
    <property type="entry name" value="UNVRSLSTRESS"/>
</dbReference>
<dbReference type="PIRSF" id="PIRSF006276">
    <property type="entry name" value="UspA"/>
    <property type="match status" value="1"/>
</dbReference>
<accession>A0ABT2W9C5</accession>
<evidence type="ECO:0000313" key="4">
    <source>
        <dbReference type="EMBL" id="MCU7618019.1"/>
    </source>
</evidence>
<feature type="domain" description="UspA" evidence="3">
    <location>
        <begin position="3"/>
        <end position="142"/>
    </location>
</feature>
<dbReference type="Proteomes" id="UP001208649">
    <property type="component" value="Unassembled WGS sequence"/>
</dbReference>
<dbReference type="InterPro" id="IPR006015">
    <property type="entry name" value="Universal_stress_UspA"/>
</dbReference>
<organism evidence="4 5">
    <name type="scientific">Chryseobacterium edaphi</name>
    <dbReference type="NCBI Taxonomy" id="2976532"/>
    <lineage>
        <taxon>Bacteria</taxon>
        <taxon>Pseudomonadati</taxon>
        <taxon>Bacteroidota</taxon>
        <taxon>Flavobacteriia</taxon>
        <taxon>Flavobacteriales</taxon>
        <taxon>Weeksellaceae</taxon>
        <taxon>Chryseobacterium group</taxon>
        <taxon>Chryseobacterium</taxon>
    </lineage>
</organism>
<dbReference type="Gene3D" id="3.40.50.620">
    <property type="entry name" value="HUPs"/>
    <property type="match status" value="1"/>
</dbReference>
<comment type="caution">
    <text evidence="4">The sequence shown here is derived from an EMBL/GenBank/DDBJ whole genome shotgun (WGS) entry which is preliminary data.</text>
</comment>
<keyword evidence="5" id="KW-1185">Reference proteome</keyword>
<protein>
    <recommendedName>
        <fullName evidence="2">Universal stress protein</fullName>
    </recommendedName>
</protein>
<dbReference type="CDD" id="cd00293">
    <property type="entry name" value="USP-like"/>
    <property type="match status" value="1"/>
</dbReference>
<dbReference type="RefSeq" id="WP_263003468.1">
    <property type="nucleotide sequence ID" value="NZ_JAOTEM010000003.1"/>
</dbReference>
<dbReference type="EMBL" id="JAOTEM010000003">
    <property type="protein sequence ID" value="MCU7618019.1"/>
    <property type="molecule type" value="Genomic_DNA"/>
</dbReference>
<dbReference type="InterPro" id="IPR014729">
    <property type="entry name" value="Rossmann-like_a/b/a_fold"/>
</dbReference>
<evidence type="ECO:0000313" key="5">
    <source>
        <dbReference type="Proteomes" id="UP001208649"/>
    </source>
</evidence>
<comment type="similarity">
    <text evidence="1 2">Belongs to the universal stress protein A family.</text>
</comment>
<dbReference type="InterPro" id="IPR006016">
    <property type="entry name" value="UspA"/>
</dbReference>
<gene>
    <name evidence="4" type="ORF">NZ698_12485</name>
</gene>
<dbReference type="PANTHER" id="PTHR46268">
    <property type="entry name" value="STRESS RESPONSE PROTEIN NHAX"/>
    <property type="match status" value="1"/>
</dbReference>
<evidence type="ECO:0000256" key="1">
    <source>
        <dbReference type="ARBA" id="ARBA00008791"/>
    </source>
</evidence>
<evidence type="ECO:0000256" key="2">
    <source>
        <dbReference type="PIRNR" id="PIRNR006276"/>
    </source>
</evidence>
<reference evidence="5" key="1">
    <citation type="submission" date="2023-07" db="EMBL/GenBank/DDBJ databases">
        <title>Chryseobacterium sp. strain PBS4-4 Genome sequencing and assembly.</title>
        <authorList>
            <person name="Jung Y."/>
        </authorList>
    </citation>
    <scope>NUCLEOTIDE SEQUENCE [LARGE SCALE GENOMIC DNA]</scope>
    <source>
        <strain evidence="5">PBS4-4</strain>
    </source>
</reference>
<dbReference type="SUPFAM" id="SSF52402">
    <property type="entry name" value="Adenine nucleotide alpha hydrolases-like"/>
    <property type="match status" value="1"/>
</dbReference>
<sequence length="147" mass="16290">MINIVLPVDFGDKTDQLVDGAIEFAKKVNGKISLIHVAPTDIGFAIGDMGYQYFPEIEENEIREELVLLNKINQKILSHDIDCEHLLKQGIAKDIILEYADTKNADFIVMGSHGRSGIYDVFVGSLTKGITKNSKIPVVVLPIHDNI</sequence>